<dbReference type="InterPro" id="IPR004183">
    <property type="entry name" value="Xdiol_dOase_suB"/>
</dbReference>
<dbReference type="Gene3D" id="3.40.830.10">
    <property type="entry name" value="LigB-like"/>
    <property type="match status" value="1"/>
</dbReference>
<reference evidence="3" key="1">
    <citation type="journal article" date="2019" name="Int. J. Syst. Evol. Microbiol.">
        <title>The Global Catalogue of Microorganisms (GCM) 10K type strain sequencing project: providing services to taxonomists for standard genome sequencing and annotation.</title>
        <authorList>
            <consortium name="The Broad Institute Genomics Platform"/>
            <consortium name="The Broad Institute Genome Sequencing Center for Infectious Disease"/>
            <person name="Wu L."/>
            <person name="Ma J."/>
        </authorList>
    </citation>
    <scope>NUCLEOTIDE SEQUENCE [LARGE SCALE GENOMIC DNA]</scope>
    <source>
        <strain evidence="3">JCM 13584</strain>
    </source>
</reference>
<name>A0ABP5C9F5_9MICO</name>
<gene>
    <name evidence="2" type="ORF">GCM10009717_28000</name>
</gene>
<dbReference type="Pfam" id="PF02900">
    <property type="entry name" value="LigB"/>
    <property type="match status" value="1"/>
</dbReference>
<evidence type="ECO:0000313" key="2">
    <source>
        <dbReference type="EMBL" id="GAA1959796.1"/>
    </source>
</evidence>
<protein>
    <recommendedName>
        <fullName evidence="1">Extradiol ring-cleavage dioxygenase class III enzyme subunit B domain-containing protein</fullName>
    </recommendedName>
</protein>
<comment type="caution">
    <text evidence="2">The sequence shown here is derived from an EMBL/GenBank/DDBJ whole genome shotgun (WGS) entry which is preliminary data.</text>
</comment>
<dbReference type="Proteomes" id="UP001499954">
    <property type="component" value="Unassembled WGS sequence"/>
</dbReference>
<evidence type="ECO:0000259" key="1">
    <source>
        <dbReference type="Pfam" id="PF02900"/>
    </source>
</evidence>
<keyword evidence="3" id="KW-1185">Reference proteome</keyword>
<evidence type="ECO:0000313" key="3">
    <source>
        <dbReference type="Proteomes" id="UP001499954"/>
    </source>
</evidence>
<organism evidence="2 3">
    <name type="scientific">Agromyces allii</name>
    <dbReference type="NCBI Taxonomy" id="393607"/>
    <lineage>
        <taxon>Bacteria</taxon>
        <taxon>Bacillati</taxon>
        <taxon>Actinomycetota</taxon>
        <taxon>Actinomycetes</taxon>
        <taxon>Micrococcales</taxon>
        <taxon>Microbacteriaceae</taxon>
        <taxon>Agromyces</taxon>
    </lineage>
</organism>
<proteinExistence type="predicted"/>
<accession>A0ABP5C9F5</accession>
<feature type="domain" description="Extradiol ring-cleavage dioxygenase class III enzyme subunit B" evidence="1">
    <location>
        <begin position="7"/>
        <end position="275"/>
    </location>
</feature>
<dbReference type="EMBL" id="BAAAMK010000005">
    <property type="protein sequence ID" value="GAA1959796.1"/>
    <property type="molecule type" value="Genomic_DNA"/>
</dbReference>
<sequence>MAQLVMAAATPHNPLLWRAMRDPMPDDLAGVAANFARFRQSFADHDVDVVVVIGTDHLRQFSYDHSPAFVVGKAESYHGTWENEVRTFGMEYVELEGHRELADEITGRRVQPETIDLSVSLEWRLDHSFVIPLQYVRPELDVPVVPIHTNASMPPVPSVRRFVALGEHVRSAVESWRSDARVALLTSGHMANDVGGPRTFAGSPDPEFDREAAAWMRDGDLDGAIAGCGDFDRMLDAGCMTYQYLNAVAALAAMGGRPADFADVTESRFASSPFFLWETRR</sequence>
<dbReference type="RefSeq" id="WP_157416514.1">
    <property type="nucleotide sequence ID" value="NZ_BAAAMK010000005.1"/>
</dbReference>
<dbReference type="SUPFAM" id="SSF53213">
    <property type="entry name" value="LigB-like"/>
    <property type="match status" value="1"/>
</dbReference>